<dbReference type="InterPro" id="IPR010402">
    <property type="entry name" value="CCT_domain"/>
</dbReference>
<reference evidence="13 14" key="1">
    <citation type="submission" date="2024-08" db="EMBL/GenBank/DDBJ databases">
        <title>Insights into the chromosomal genome structure of Flemingia macrophylla.</title>
        <authorList>
            <person name="Ding Y."/>
            <person name="Zhao Y."/>
            <person name="Bi W."/>
            <person name="Wu M."/>
            <person name="Zhao G."/>
            <person name="Gong Y."/>
            <person name="Li W."/>
            <person name="Zhang P."/>
        </authorList>
    </citation>
    <scope>NUCLEOTIDE SEQUENCE [LARGE SCALE GENOMIC DNA]</scope>
    <source>
        <strain evidence="13">DYQJB</strain>
        <tissue evidence="13">Leaf</tissue>
    </source>
</reference>
<keyword evidence="4" id="KW-0805">Transcription regulation</keyword>
<feature type="compositionally biased region" description="Polar residues" evidence="10">
    <location>
        <begin position="535"/>
        <end position="556"/>
    </location>
</feature>
<feature type="domain" description="CCT" evidence="12">
    <location>
        <begin position="648"/>
        <end position="690"/>
    </location>
</feature>
<feature type="compositionally biased region" description="Pro residues" evidence="10">
    <location>
        <begin position="716"/>
        <end position="741"/>
    </location>
</feature>
<comment type="caution">
    <text evidence="13">The sequence shown here is derived from an EMBL/GenBank/DDBJ whole genome shotgun (WGS) entry which is preliminary data.</text>
</comment>
<keyword evidence="14" id="KW-1185">Reference proteome</keyword>
<feature type="region of interest" description="Disordered" evidence="10">
    <location>
        <begin position="177"/>
        <end position="212"/>
    </location>
</feature>
<comment type="subcellular location">
    <subcellularLocation>
        <location evidence="1 9">Nucleus</location>
    </subcellularLocation>
</comment>
<evidence type="ECO:0000256" key="5">
    <source>
        <dbReference type="ARBA" id="ARBA00023108"/>
    </source>
</evidence>
<comment type="caution">
    <text evidence="8">Lacks conserved residue(s) required for the propagation of feature annotation.</text>
</comment>
<accession>A0ABD1MMI6</accession>
<dbReference type="PROSITE" id="PS50110">
    <property type="entry name" value="RESPONSE_REGULATORY"/>
    <property type="match status" value="1"/>
</dbReference>
<dbReference type="PANTHER" id="PTHR43874">
    <property type="entry name" value="TWO-COMPONENT RESPONSE REGULATOR"/>
    <property type="match status" value="1"/>
</dbReference>
<feature type="region of interest" description="Disordered" evidence="10">
    <location>
        <begin position="713"/>
        <end position="744"/>
    </location>
</feature>
<sequence>MAELNGAMEEQKTNGNDRSAEVVRWERFLPRMMLRVLLVEADHSTRQIIAALLRKCSYSVYSDHVLNLNIFVVIYVVIAVPDGLKAWETLKRKAPDLDLILTEVELPAISGFALLSLIMEHETCKNIPVIMMSSHDSVSTVLKCMLKGAVDFLIKPIRRNELRNLWQHVWRRHSISTPTQNTTFSPKKHKNSSEENSASNKSNGSVASSKKNIDCSERLSEAQSTCTSPILEAESTYVENKQDAPLLKSSKLNKIDNVRDERFTKFERESAKHNGETGDKSITIVSEAAWCDKTFELTNLVQEQDHGCAESENNDEILKYESGRDNPSISTGIHGCSGELVEPSDGAINLIATFGNLSKQPNENFSPKGGNTTKFDCDAQLELSLRSDFPCGSYKQASEATEESQVLNHSNTSAFSWYTNSKSLQPLFPTPSIASSKVNNPNWDSHESYKLSVITSGNGCQYGGSNQNLENMISTVIGQNGQDRPKLSNSQCGLLPVSGVISDLNSEGHGNVFTSVFFAQSGFHPMWNPKPVCQNEGSPFPTSISSQSNPESNNSDQHPESPKCLNQNVKDNNDSDHATHRSPAADHSLCHDATNYVSSIVYGSMDGGNDENGTSAIASKNNPEGFSGSGCHNYDGFRVTDSHHVSLREAALTKFRLKRKERCFGKKVRYQNRKRLAEKRPRVKGQFVRQVHIDHPVPETGGASIELLAWLHEFNEPPPPPHPPPPSPPRPHSPQLPPPPHLALHLSPSLAFHPLPSWPSSLTRIVSKEEWFQIPK</sequence>
<evidence type="ECO:0000259" key="12">
    <source>
        <dbReference type="PROSITE" id="PS51017"/>
    </source>
</evidence>
<dbReference type="PANTHER" id="PTHR43874:SF146">
    <property type="entry name" value="TWO-COMPONENT RESPONSE REGULATOR-LIKE APRR9"/>
    <property type="match status" value="1"/>
</dbReference>
<dbReference type="Pfam" id="PF00072">
    <property type="entry name" value="Response_reg"/>
    <property type="match status" value="1"/>
</dbReference>
<evidence type="ECO:0000256" key="4">
    <source>
        <dbReference type="ARBA" id="ARBA00023015"/>
    </source>
</evidence>
<comment type="similarity">
    <text evidence="2">Belongs to the ARR-like family.</text>
</comment>
<dbReference type="InterPro" id="IPR045279">
    <property type="entry name" value="ARR-like"/>
</dbReference>
<dbReference type="InterPro" id="IPR001789">
    <property type="entry name" value="Sig_transdc_resp-reg_receiver"/>
</dbReference>
<feature type="compositionally biased region" description="Low complexity" evidence="10">
    <location>
        <begin position="194"/>
        <end position="205"/>
    </location>
</feature>
<dbReference type="SMART" id="SM00448">
    <property type="entry name" value="REC"/>
    <property type="match status" value="1"/>
</dbReference>
<dbReference type="Proteomes" id="UP001603857">
    <property type="component" value="Unassembled WGS sequence"/>
</dbReference>
<keyword evidence="6" id="KW-0804">Transcription</keyword>
<evidence type="ECO:0000256" key="1">
    <source>
        <dbReference type="ARBA" id="ARBA00004123"/>
    </source>
</evidence>
<keyword evidence="5" id="KW-0090">Biological rhythms</keyword>
<dbReference type="GO" id="GO:0048511">
    <property type="term" value="P:rhythmic process"/>
    <property type="evidence" value="ECO:0007669"/>
    <property type="project" value="UniProtKB-KW"/>
</dbReference>
<evidence type="ECO:0000313" key="14">
    <source>
        <dbReference type="Proteomes" id="UP001603857"/>
    </source>
</evidence>
<evidence type="ECO:0000256" key="2">
    <source>
        <dbReference type="ARBA" id="ARBA00010330"/>
    </source>
</evidence>
<evidence type="ECO:0000256" key="6">
    <source>
        <dbReference type="ARBA" id="ARBA00023163"/>
    </source>
</evidence>
<name>A0ABD1MMI6_9FABA</name>
<evidence type="ECO:0000256" key="3">
    <source>
        <dbReference type="ARBA" id="ARBA00023012"/>
    </source>
</evidence>
<keyword evidence="3" id="KW-0902">Two-component regulatory system</keyword>
<dbReference type="AlphaFoldDB" id="A0ABD1MMI6"/>
<dbReference type="Pfam" id="PF06203">
    <property type="entry name" value="CCT"/>
    <property type="match status" value="1"/>
</dbReference>
<evidence type="ECO:0000256" key="9">
    <source>
        <dbReference type="PROSITE-ProRule" id="PRU00357"/>
    </source>
</evidence>
<dbReference type="Gene3D" id="3.40.50.2300">
    <property type="match status" value="1"/>
</dbReference>
<evidence type="ECO:0000256" key="10">
    <source>
        <dbReference type="SAM" id="MobiDB-lite"/>
    </source>
</evidence>
<evidence type="ECO:0000259" key="11">
    <source>
        <dbReference type="PROSITE" id="PS50110"/>
    </source>
</evidence>
<dbReference type="EMBL" id="JBGMDY010000004">
    <property type="protein sequence ID" value="KAL2336275.1"/>
    <property type="molecule type" value="Genomic_DNA"/>
</dbReference>
<dbReference type="PROSITE" id="PS51017">
    <property type="entry name" value="CCT"/>
    <property type="match status" value="1"/>
</dbReference>
<feature type="domain" description="Response regulatory" evidence="11">
    <location>
        <begin position="35"/>
        <end position="170"/>
    </location>
</feature>
<evidence type="ECO:0000256" key="8">
    <source>
        <dbReference type="PROSITE-ProRule" id="PRU00169"/>
    </source>
</evidence>
<dbReference type="SUPFAM" id="SSF52172">
    <property type="entry name" value="CheY-like"/>
    <property type="match status" value="1"/>
</dbReference>
<proteinExistence type="inferred from homology"/>
<dbReference type="InterPro" id="IPR011006">
    <property type="entry name" value="CheY-like_superfamily"/>
</dbReference>
<feature type="region of interest" description="Disordered" evidence="10">
    <location>
        <begin position="529"/>
        <end position="586"/>
    </location>
</feature>
<keyword evidence="7 9" id="KW-0539">Nucleus</keyword>
<dbReference type="GO" id="GO:0005634">
    <property type="term" value="C:nucleus"/>
    <property type="evidence" value="ECO:0007669"/>
    <property type="project" value="UniProtKB-SubCell"/>
</dbReference>
<gene>
    <name evidence="13" type="ORF">Fmac_010721</name>
</gene>
<evidence type="ECO:0000313" key="13">
    <source>
        <dbReference type="EMBL" id="KAL2336275.1"/>
    </source>
</evidence>
<evidence type="ECO:0000256" key="7">
    <source>
        <dbReference type="ARBA" id="ARBA00023242"/>
    </source>
</evidence>
<organism evidence="13 14">
    <name type="scientific">Flemingia macrophylla</name>
    <dbReference type="NCBI Taxonomy" id="520843"/>
    <lineage>
        <taxon>Eukaryota</taxon>
        <taxon>Viridiplantae</taxon>
        <taxon>Streptophyta</taxon>
        <taxon>Embryophyta</taxon>
        <taxon>Tracheophyta</taxon>
        <taxon>Spermatophyta</taxon>
        <taxon>Magnoliopsida</taxon>
        <taxon>eudicotyledons</taxon>
        <taxon>Gunneridae</taxon>
        <taxon>Pentapetalae</taxon>
        <taxon>rosids</taxon>
        <taxon>fabids</taxon>
        <taxon>Fabales</taxon>
        <taxon>Fabaceae</taxon>
        <taxon>Papilionoideae</taxon>
        <taxon>50 kb inversion clade</taxon>
        <taxon>NPAAA clade</taxon>
        <taxon>indigoferoid/millettioid clade</taxon>
        <taxon>Phaseoleae</taxon>
        <taxon>Flemingia</taxon>
    </lineage>
</organism>
<dbReference type="GO" id="GO:0000160">
    <property type="term" value="P:phosphorelay signal transduction system"/>
    <property type="evidence" value="ECO:0007669"/>
    <property type="project" value="UniProtKB-KW"/>
</dbReference>
<protein>
    <submittedName>
        <fullName evidence="13">Uncharacterized protein</fullName>
    </submittedName>
</protein>